<dbReference type="Proteomes" id="UP000059680">
    <property type="component" value="Chromosome 5"/>
</dbReference>
<feature type="compositionally biased region" description="Basic residues" evidence="1">
    <location>
        <begin position="259"/>
        <end position="276"/>
    </location>
</feature>
<dbReference type="InParanoid" id="A0A0P0WJW3"/>
<dbReference type="STRING" id="39947.A0A0P0WJW3"/>
<feature type="compositionally biased region" description="Basic residues" evidence="1">
    <location>
        <begin position="152"/>
        <end position="165"/>
    </location>
</feature>
<name>A0A0P0WJW3_ORYSJ</name>
<proteinExistence type="predicted"/>
<reference evidence="2 3" key="3">
    <citation type="journal article" date="2013" name="Rice">
        <title>Improvement of the Oryza sativa Nipponbare reference genome using next generation sequence and optical map data.</title>
        <authorList>
            <person name="Kawahara Y."/>
            <person name="de la Bastide M."/>
            <person name="Hamilton J.P."/>
            <person name="Kanamori H."/>
            <person name="McCombie W.R."/>
            <person name="Ouyang S."/>
            <person name="Schwartz D.C."/>
            <person name="Tanaka T."/>
            <person name="Wu J."/>
            <person name="Zhou S."/>
            <person name="Childs K.L."/>
            <person name="Davidson R.M."/>
            <person name="Lin H."/>
            <person name="Quesada-Ocampo L."/>
            <person name="Vaillancourt B."/>
            <person name="Sakai H."/>
            <person name="Lee S.S."/>
            <person name="Kim J."/>
            <person name="Numa H."/>
            <person name="Itoh T."/>
            <person name="Buell C.R."/>
            <person name="Matsumoto T."/>
        </authorList>
    </citation>
    <scope>NUCLEOTIDE SEQUENCE [LARGE SCALE GENOMIC DNA]</scope>
    <source>
        <strain evidence="3">cv. Nipponbare</strain>
    </source>
</reference>
<dbReference type="Gramene" id="Os05t0253700-00">
    <property type="protein sequence ID" value="Os05t0253700-00"/>
    <property type="gene ID" value="Os05g0253700"/>
</dbReference>
<gene>
    <name evidence="2" type="ordered locus">Os05g0253700</name>
    <name evidence="2" type="ORF">OSNPB_050253700</name>
</gene>
<reference evidence="3" key="1">
    <citation type="journal article" date="2005" name="Nature">
        <title>The map-based sequence of the rice genome.</title>
        <authorList>
            <consortium name="International rice genome sequencing project (IRGSP)"/>
            <person name="Matsumoto T."/>
            <person name="Wu J."/>
            <person name="Kanamori H."/>
            <person name="Katayose Y."/>
            <person name="Fujisawa M."/>
            <person name="Namiki N."/>
            <person name="Mizuno H."/>
            <person name="Yamamoto K."/>
            <person name="Antonio B.A."/>
            <person name="Baba T."/>
            <person name="Sakata K."/>
            <person name="Nagamura Y."/>
            <person name="Aoki H."/>
            <person name="Arikawa K."/>
            <person name="Arita K."/>
            <person name="Bito T."/>
            <person name="Chiden Y."/>
            <person name="Fujitsuka N."/>
            <person name="Fukunaka R."/>
            <person name="Hamada M."/>
            <person name="Harada C."/>
            <person name="Hayashi A."/>
            <person name="Hijishita S."/>
            <person name="Honda M."/>
            <person name="Hosokawa S."/>
            <person name="Ichikawa Y."/>
            <person name="Idonuma A."/>
            <person name="Iijima M."/>
            <person name="Ikeda M."/>
            <person name="Ikeno M."/>
            <person name="Ito K."/>
            <person name="Ito S."/>
            <person name="Ito T."/>
            <person name="Ito Y."/>
            <person name="Ito Y."/>
            <person name="Iwabuchi A."/>
            <person name="Kamiya K."/>
            <person name="Karasawa W."/>
            <person name="Kurita K."/>
            <person name="Katagiri S."/>
            <person name="Kikuta A."/>
            <person name="Kobayashi H."/>
            <person name="Kobayashi N."/>
            <person name="Machita K."/>
            <person name="Maehara T."/>
            <person name="Masukawa M."/>
            <person name="Mizubayashi T."/>
            <person name="Mukai Y."/>
            <person name="Nagasaki H."/>
            <person name="Nagata Y."/>
            <person name="Naito S."/>
            <person name="Nakashima M."/>
            <person name="Nakama Y."/>
            <person name="Nakamichi Y."/>
            <person name="Nakamura M."/>
            <person name="Meguro A."/>
            <person name="Negishi M."/>
            <person name="Ohta I."/>
            <person name="Ohta T."/>
            <person name="Okamoto M."/>
            <person name="Ono N."/>
            <person name="Saji S."/>
            <person name="Sakaguchi M."/>
            <person name="Sakai K."/>
            <person name="Shibata M."/>
            <person name="Shimokawa T."/>
            <person name="Song J."/>
            <person name="Takazaki Y."/>
            <person name="Terasawa K."/>
            <person name="Tsugane M."/>
            <person name="Tsuji K."/>
            <person name="Ueda S."/>
            <person name="Waki K."/>
            <person name="Yamagata H."/>
            <person name="Yamamoto M."/>
            <person name="Yamamoto S."/>
            <person name="Yamane H."/>
            <person name="Yoshiki S."/>
            <person name="Yoshihara R."/>
            <person name="Yukawa K."/>
            <person name="Zhong H."/>
            <person name="Yano M."/>
            <person name="Yuan Q."/>
            <person name="Ouyang S."/>
            <person name="Liu J."/>
            <person name="Jones K.M."/>
            <person name="Gansberger K."/>
            <person name="Moffat K."/>
            <person name="Hill J."/>
            <person name="Bera J."/>
            <person name="Fadrosh D."/>
            <person name="Jin S."/>
            <person name="Johri S."/>
            <person name="Kim M."/>
            <person name="Overton L."/>
            <person name="Reardon M."/>
            <person name="Tsitrin T."/>
            <person name="Vuong H."/>
            <person name="Weaver B."/>
            <person name="Ciecko A."/>
            <person name="Tallon L."/>
            <person name="Jackson J."/>
            <person name="Pai G."/>
            <person name="Aken S.V."/>
            <person name="Utterback T."/>
            <person name="Reidmuller S."/>
            <person name="Feldblyum T."/>
            <person name="Hsiao J."/>
            <person name="Zismann V."/>
            <person name="Iobst S."/>
            <person name="de Vazeille A.R."/>
            <person name="Buell C.R."/>
            <person name="Ying K."/>
            <person name="Li Y."/>
            <person name="Lu T."/>
            <person name="Huang Y."/>
            <person name="Zhao Q."/>
            <person name="Feng Q."/>
            <person name="Zhang L."/>
            <person name="Zhu J."/>
            <person name="Weng Q."/>
            <person name="Mu J."/>
            <person name="Lu Y."/>
            <person name="Fan D."/>
            <person name="Liu Y."/>
            <person name="Guan J."/>
            <person name="Zhang Y."/>
            <person name="Yu S."/>
            <person name="Liu X."/>
            <person name="Zhang Y."/>
            <person name="Hong G."/>
            <person name="Han B."/>
            <person name="Choisne N."/>
            <person name="Demange N."/>
            <person name="Orjeda G."/>
            <person name="Samain S."/>
            <person name="Cattolico L."/>
            <person name="Pelletier E."/>
            <person name="Couloux A."/>
            <person name="Segurens B."/>
            <person name="Wincker P."/>
            <person name="D'Hont A."/>
            <person name="Scarpelli C."/>
            <person name="Weissenbach J."/>
            <person name="Salanoubat M."/>
            <person name="Quetier F."/>
            <person name="Yu Y."/>
            <person name="Kim H.R."/>
            <person name="Rambo T."/>
            <person name="Currie J."/>
            <person name="Collura K."/>
            <person name="Luo M."/>
            <person name="Yang T."/>
            <person name="Ammiraju J.S.S."/>
            <person name="Engler F."/>
            <person name="Soderlund C."/>
            <person name="Wing R.A."/>
            <person name="Palmer L.E."/>
            <person name="de la Bastide M."/>
            <person name="Spiegel L."/>
            <person name="Nascimento L."/>
            <person name="Zutavern T."/>
            <person name="O'Shaughnessy A."/>
            <person name="Dike S."/>
            <person name="Dedhia N."/>
            <person name="Preston R."/>
            <person name="Balija V."/>
            <person name="McCombie W.R."/>
            <person name="Chow T."/>
            <person name="Chen H."/>
            <person name="Chung M."/>
            <person name="Chen C."/>
            <person name="Shaw J."/>
            <person name="Wu H."/>
            <person name="Hsiao K."/>
            <person name="Chao Y."/>
            <person name="Chu M."/>
            <person name="Cheng C."/>
            <person name="Hour A."/>
            <person name="Lee P."/>
            <person name="Lin S."/>
            <person name="Lin Y."/>
            <person name="Liou J."/>
            <person name="Liu S."/>
            <person name="Hsing Y."/>
            <person name="Raghuvanshi S."/>
            <person name="Mohanty A."/>
            <person name="Bharti A.K."/>
            <person name="Gaur A."/>
            <person name="Gupta V."/>
            <person name="Kumar D."/>
            <person name="Ravi V."/>
            <person name="Vij S."/>
            <person name="Kapur A."/>
            <person name="Khurana P."/>
            <person name="Khurana P."/>
            <person name="Khurana J.P."/>
            <person name="Tyagi A.K."/>
            <person name="Gaikwad K."/>
            <person name="Singh A."/>
            <person name="Dalal V."/>
            <person name="Srivastava S."/>
            <person name="Dixit A."/>
            <person name="Pal A.K."/>
            <person name="Ghazi I.A."/>
            <person name="Yadav M."/>
            <person name="Pandit A."/>
            <person name="Bhargava A."/>
            <person name="Sureshbabu K."/>
            <person name="Batra K."/>
            <person name="Sharma T.R."/>
            <person name="Mohapatra T."/>
            <person name="Singh N.K."/>
            <person name="Messing J."/>
            <person name="Nelson A.B."/>
            <person name="Fuks G."/>
            <person name="Kavchok S."/>
            <person name="Keizer G."/>
            <person name="Linton E."/>
            <person name="Llaca V."/>
            <person name="Song R."/>
            <person name="Tanyolac B."/>
            <person name="Young S."/>
            <person name="Ho-Il K."/>
            <person name="Hahn J.H."/>
            <person name="Sangsakoo G."/>
            <person name="Vanavichit A."/>
            <person name="de Mattos Luiz.A.T."/>
            <person name="Zimmer P.D."/>
            <person name="Malone G."/>
            <person name="Dellagostin O."/>
            <person name="de Oliveira A.C."/>
            <person name="Bevan M."/>
            <person name="Bancroft I."/>
            <person name="Minx P."/>
            <person name="Cordum H."/>
            <person name="Wilson R."/>
            <person name="Cheng Z."/>
            <person name="Jin W."/>
            <person name="Jiang J."/>
            <person name="Leong S.A."/>
            <person name="Iwama H."/>
            <person name="Gojobori T."/>
            <person name="Itoh T."/>
            <person name="Niimura Y."/>
            <person name="Fujii Y."/>
            <person name="Habara T."/>
            <person name="Sakai H."/>
            <person name="Sato Y."/>
            <person name="Wilson G."/>
            <person name="Kumar K."/>
            <person name="McCouch S."/>
            <person name="Juretic N."/>
            <person name="Hoen D."/>
            <person name="Wright S."/>
            <person name="Bruskiewich R."/>
            <person name="Bureau T."/>
            <person name="Miyao A."/>
            <person name="Hirochika H."/>
            <person name="Nishikawa T."/>
            <person name="Kadowaki K."/>
            <person name="Sugiura M."/>
            <person name="Burr B."/>
            <person name="Sasaki T."/>
        </authorList>
    </citation>
    <scope>NUCLEOTIDE SEQUENCE [LARGE SCALE GENOMIC DNA]</scope>
    <source>
        <strain evidence="3">cv. Nipponbare</strain>
    </source>
</reference>
<evidence type="ECO:0000313" key="3">
    <source>
        <dbReference type="Proteomes" id="UP000059680"/>
    </source>
</evidence>
<accession>A0A0P0WJW3</accession>
<feature type="region of interest" description="Disordered" evidence="1">
    <location>
        <begin position="1"/>
        <end position="43"/>
    </location>
</feature>
<feature type="region of interest" description="Disordered" evidence="1">
    <location>
        <begin position="152"/>
        <end position="295"/>
    </location>
</feature>
<feature type="compositionally biased region" description="Low complexity" evidence="1">
    <location>
        <begin position="185"/>
        <end position="217"/>
    </location>
</feature>
<organism evidence="2 3">
    <name type="scientific">Oryza sativa subsp. japonica</name>
    <name type="common">Rice</name>
    <dbReference type="NCBI Taxonomy" id="39947"/>
    <lineage>
        <taxon>Eukaryota</taxon>
        <taxon>Viridiplantae</taxon>
        <taxon>Streptophyta</taxon>
        <taxon>Embryophyta</taxon>
        <taxon>Tracheophyta</taxon>
        <taxon>Spermatophyta</taxon>
        <taxon>Magnoliopsida</taxon>
        <taxon>Liliopsida</taxon>
        <taxon>Poales</taxon>
        <taxon>Poaceae</taxon>
        <taxon>BOP clade</taxon>
        <taxon>Oryzoideae</taxon>
        <taxon>Oryzeae</taxon>
        <taxon>Oryzinae</taxon>
        <taxon>Oryza</taxon>
        <taxon>Oryza sativa</taxon>
    </lineage>
</organism>
<evidence type="ECO:0000313" key="2">
    <source>
        <dbReference type="EMBL" id="BAS93042.1"/>
    </source>
</evidence>
<keyword evidence="3" id="KW-1185">Reference proteome</keyword>
<sequence>MACHGVTLERSGALKTNPTGSSAGPPPAPAASASSPLPRQAQGHKVVSLAQLHNKRPPAATGLRLDFDDGGSEHVSMTTTSSASSILSDELATQFDRYKNEMARMFQDHVRIVDVVDRVDSLLAAAGVRLCVFYGGGVAFACLLQTERLRRTAGGRRRRRPRMRRGAAPSWRSVSRGCGRRRQRGTLPRRSSSWSSSPRSSCGSRRVAPRGRCPVAVARRRRRRAAPDPSLSAAGRQGPGWTAGRGRARRSSVSATAGRGRRERGRLARRSRRARRGTTADARSPPHSRRGRRVTAAARLPARVVGRTRGEPHAGWMDWGAVSRRDGWIGDFFFTCRRAQQNRRWI</sequence>
<dbReference type="AlphaFoldDB" id="A0A0P0WJW3"/>
<dbReference type="EMBL" id="AP014961">
    <property type="protein sequence ID" value="BAS93042.1"/>
    <property type="molecule type" value="Genomic_DNA"/>
</dbReference>
<dbReference type="PaxDb" id="39947-A0A0P0WJW3"/>
<reference evidence="2 3" key="2">
    <citation type="journal article" date="2013" name="Plant Cell Physiol.">
        <title>Rice Annotation Project Database (RAP-DB): an integrative and interactive database for rice genomics.</title>
        <authorList>
            <person name="Sakai H."/>
            <person name="Lee S.S."/>
            <person name="Tanaka T."/>
            <person name="Numa H."/>
            <person name="Kim J."/>
            <person name="Kawahara Y."/>
            <person name="Wakimoto H."/>
            <person name="Yang C.C."/>
            <person name="Iwamoto M."/>
            <person name="Abe T."/>
            <person name="Yamada Y."/>
            <person name="Muto A."/>
            <person name="Inokuchi H."/>
            <person name="Ikemura T."/>
            <person name="Matsumoto T."/>
            <person name="Sasaki T."/>
            <person name="Itoh T."/>
        </authorList>
    </citation>
    <scope>NUCLEOTIDE SEQUENCE [LARGE SCALE GENOMIC DNA]</scope>
    <source>
        <strain evidence="3">cv. Nipponbare</strain>
    </source>
</reference>
<evidence type="ECO:0000256" key="1">
    <source>
        <dbReference type="SAM" id="MobiDB-lite"/>
    </source>
</evidence>
<protein>
    <submittedName>
        <fullName evidence="2">Os05g0253700 protein</fullName>
    </submittedName>
</protein>